<dbReference type="UniPathway" id="UPA00126">
    <property type="reaction ID" value="UER00423"/>
</dbReference>
<reference evidence="18 19" key="1">
    <citation type="submission" date="2016-06" db="EMBL/GenBank/DDBJ databases">
        <title>Evolution of pathogenesis and genome organization in the Tremellales.</title>
        <authorList>
            <person name="Cuomo C."/>
            <person name="Litvintseva A."/>
            <person name="Heitman J."/>
            <person name="Chen Y."/>
            <person name="Sun S."/>
            <person name="Springer D."/>
            <person name="Dromer F."/>
            <person name="Young S."/>
            <person name="Zeng Q."/>
            <person name="Chapman S."/>
            <person name="Gujja S."/>
            <person name="Saif S."/>
            <person name="Birren B."/>
        </authorList>
    </citation>
    <scope>NUCLEOTIDE SEQUENCE [LARGE SCALE GENOMIC DNA]</scope>
    <source>
        <strain evidence="18 19">ATCC 28783</strain>
    </source>
</reference>
<evidence type="ECO:0000256" key="3">
    <source>
        <dbReference type="ARBA" id="ARBA00004666"/>
    </source>
</evidence>
<comment type="similarity">
    <text evidence="4 13">Belongs to the mannose-6-phosphate isomerase type 1 family.</text>
</comment>
<evidence type="ECO:0000313" key="18">
    <source>
        <dbReference type="EMBL" id="RXK37213.1"/>
    </source>
</evidence>
<dbReference type="PRINTS" id="PR00714">
    <property type="entry name" value="MAN6PISMRASE"/>
</dbReference>
<dbReference type="GO" id="GO:0004476">
    <property type="term" value="F:mannose-6-phosphate isomerase activity"/>
    <property type="evidence" value="ECO:0007669"/>
    <property type="project" value="UniProtKB-EC"/>
</dbReference>
<feature type="binding site" evidence="11">
    <location>
        <position position="111"/>
    </location>
    <ligand>
        <name>Zn(2+)</name>
        <dbReference type="ChEBI" id="CHEBI:29105"/>
    </ligand>
</feature>
<gene>
    <name evidence="18" type="ORF">M231_05503</name>
</gene>
<evidence type="ECO:0000256" key="14">
    <source>
        <dbReference type="RuleBase" id="RU004248"/>
    </source>
</evidence>
<evidence type="ECO:0000259" key="15">
    <source>
        <dbReference type="Pfam" id="PF01238"/>
    </source>
</evidence>
<comment type="function">
    <text evidence="2">Involved in the synthesis of the GDP-mannose and dolichol-phosphate-mannose required for a number of critical mannosyl transfer reactions.</text>
</comment>
<dbReference type="SUPFAM" id="SSF51182">
    <property type="entry name" value="RmlC-like cupins"/>
    <property type="match status" value="1"/>
</dbReference>
<accession>A0A4Q1BHW2</accession>
<evidence type="ECO:0000256" key="7">
    <source>
        <dbReference type="ARBA" id="ARBA00022723"/>
    </source>
</evidence>
<feature type="domain" description="Phosphomannose isomerase type I C-terminal" evidence="15">
    <location>
        <begin position="348"/>
        <end position="392"/>
    </location>
</feature>
<dbReference type="STRING" id="5217.A0A4Q1BHW2"/>
<dbReference type="FunCoup" id="A0A4Q1BHW2">
    <property type="interactions" value="355"/>
</dbReference>
<dbReference type="InterPro" id="IPR011051">
    <property type="entry name" value="RmlC_Cupin_sf"/>
</dbReference>
<dbReference type="PANTHER" id="PTHR10309:SF0">
    <property type="entry name" value="MANNOSE-6-PHOSPHATE ISOMERASE"/>
    <property type="match status" value="1"/>
</dbReference>
<dbReference type="InterPro" id="IPR046456">
    <property type="entry name" value="PMI_typeI_C"/>
</dbReference>
<dbReference type="Pfam" id="PF20512">
    <property type="entry name" value="PMI_typeI_hel"/>
    <property type="match status" value="1"/>
</dbReference>
<dbReference type="InterPro" id="IPR014710">
    <property type="entry name" value="RmlC-like_jellyroll"/>
</dbReference>
<feature type="binding site" evidence="11">
    <location>
        <position position="291"/>
    </location>
    <ligand>
        <name>Zn(2+)</name>
        <dbReference type="ChEBI" id="CHEBI:29105"/>
    </ligand>
</feature>
<dbReference type="InterPro" id="IPR016305">
    <property type="entry name" value="Mannose-6-P_Isomerase"/>
</dbReference>
<evidence type="ECO:0000256" key="13">
    <source>
        <dbReference type="RuleBase" id="RU004189"/>
    </source>
</evidence>
<evidence type="ECO:0000256" key="2">
    <source>
        <dbReference type="ARBA" id="ARBA00002564"/>
    </source>
</evidence>
<keyword evidence="7 11" id="KW-0479">Metal-binding</keyword>
<evidence type="ECO:0000256" key="10">
    <source>
        <dbReference type="PIRSR" id="PIRSR001480-1"/>
    </source>
</evidence>
<dbReference type="VEuPathDB" id="FungiDB:TREMEDRAFT_33152"/>
<evidence type="ECO:0000256" key="9">
    <source>
        <dbReference type="ARBA" id="ARBA00023235"/>
    </source>
</evidence>
<dbReference type="Gene3D" id="2.60.120.10">
    <property type="entry name" value="Jelly Rolls"/>
    <property type="match status" value="2"/>
</dbReference>
<evidence type="ECO:0000313" key="19">
    <source>
        <dbReference type="Proteomes" id="UP000289152"/>
    </source>
</evidence>
<dbReference type="GO" id="GO:0005975">
    <property type="term" value="P:carbohydrate metabolic process"/>
    <property type="evidence" value="ECO:0007669"/>
    <property type="project" value="InterPro"/>
</dbReference>
<dbReference type="NCBIfam" id="TIGR00218">
    <property type="entry name" value="manA"/>
    <property type="match status" value="1"/>
</dbReference>
<dbReference type="Gene3D" id="1.10.441.10">
    <property type="entry name" value="Phosphomannose Isomerase, domain 2"/>
    <property type="match status" value="1"/>
</dbReference>
<dbReference type="GO" id="GO:0005829">
    <property type="term" value="C:cytosol"/>
    <property type="evidence" value="ECO:0007669"/>
    <property type="project" value="TreeGrafter"/>
</dbReference>
<dbReference type="Pfam" id="PF01238">
    <property type="entry name" value="PMI_typeI_C"/>
    <property type="match status" value="1"/>
</dbReference>
<dbReference type="PROSITE" id="PS00966">
    <property type="entry name" value="PMI_I_2"/>
    <property type="match status" value="1"/>
</dbReference>
<evidence type="ECO:0000256" key="1">
    <source>
        <dbReference type="ARBA" id="ARBA00000757"/>
    </source>
</evidence>
<feature type="domain" description="Phosphomannose isomerase type I catalytic" evidence="16">
    <location>
        <begin position="6"/>
        <end position="153"/>
    </location>
</feature>
<comment type="catalytic activity">
    <reaction evidence="1 12">
        <text>D-mannose 6-phosphate = D-fructose 6-phosphate</text>
        <dbReference type="Rhea" id="RHEA:12356"/>
        <dbReference type="ChEBI" id="CHEBI:58735"/>
        <dbReference type="ChEBI" id="CHEBI:61527"/>
        <dbReference type="EC" id="5.3.1.8"/>
    </reaction>
</comment>
<dbReference type="GO" id="GO:0009298">
    <property type="term" value="P:GDP-mannose biosynthetic process"/>
    <property type="evidence" value="ECO:0007669"/>
    <property type="project" value="UniProtKB-UniPathway"/>
</dbReference>
<dbReference type="PANTHER" id="PTHR10309">
    <property type="entry name" value="MANNOSE-6-PHOSPHATE ISOMERASE"/>
    <property type="match status" value="1"/>
</dbReference>
<dbReference type="InterPro" id="IPR018050">
    <property type="entry name" value="Pmannose_isomerase-type1_CS"/>
</dbReference>
<proteinExistence type="inferred from homology"/>
<dbReference type="PIRSF" id="PIRSF001480">
    <property type="entry name" value="Mannose-6-phosphate_isomerase"/>
    <property type="match status" value="1"/>
</dbReference>
<dbReference type="InParanoid" id="A0A4Q1BHW2"/>
<keyword evidence="9 12" id="KW-0413">Isomerase</keyword>
<keyword evidence="19" id="KW-1185">Reference proteome</keyword>
<feature type="active site" evidence="10">
    <location>
        <position position="310"/>
    </location>
</feature>
<dbReference type="AlphaFoldDB" id="A0A4Q1BHW2"/>
<evidence type="ECO:0000256" key="5">
    <source>
        <dbReference type="ARBA" id="ARBA00011956"/>
    </source>
</evidence>
<feature type="domain" description="Phosphomannose isomerase type I helical insertion" evidence="17">
    <location>
        <begin position="197"/>
        <end position="272"/>
    </location>
</feature>
<dbReference type="InterPro" id="IPR046457">
    <property type="entry name" value="PMI_typeI_cat"/>
</dbReference>
<dbReference type="InterPro" id="IPR046458">
    <property type="entry name" value="PMI_typeI_hel"/>
</dbReference>
<dbReference type="Proteomes" id="UP000289152">
    <property type="component" value="Unassembled WGS sequence"/>
</dbReference>
<feature type="binding site" evidence="11">
    <location>
        <position position="138"/>
    </location>
    <ligand>
        <name>Zn(2+)</name>
        <dbReference type="ChEBI" id="CHEBI:29105"/>
    </ligand>
</feature>
<sequence>MEPKLIFKLNVGIQSYAWGKKGRSSLAAQLGEKSVVGFESDEEKTYAELWMGTHPTLPSTLTGTSTLLSDHLEKHPELIGHKVLSAFPESKKGSLPFLFKVLSIGTALSIQAHPDKELAKRLFDERPDVYKDNNHKPEMAIALTPFLAFLNFLPLPQILLHLLTVPELSFIPFPLTNSLAASLSIPTTLPPDTSSFTSTDAPTEEQRQILKDIFEAFMSAPESVYQPAVRSLVERYKKNESLTPNEESLRELTLMLDEQYPGDVGVLCVFLLNVVELQVGQAAFLGANMPHAYISGDIIECMATSDNVVRAGLTPKLRDVPTLVSMLTYDAGPGSKQLLRPVKFSTNSELYDPPIDEFSVVRVSLGSAEIDEHKAVEGPSVVVVTSGSGKIKCVESSESSGEKDTLVKGEISQLKEVATSEGKTERRGRVEEEVLVEKGDVVFIACGTEIRWTAEEDLEAFRAFVEA</sequence>
<evidence type="ECO:0000256" key="8">
    <source>
        <dbReference type="ARBA" id="ARBA00022833"/>
    </source>
</evidence>
<keyword evidence="8 11" id="KW-0862">Zinc</keyword>
<evidence type="ECO:0000259" key="17">
    <source>
        <dbReference type="Pfam" id="PF20512"/>
    </source>
</evidence>
<comment type="pathway">
    <text evidence="3 14">Nucleotide-sugar biosynthesis; GDP-alpha-D-mannose biosynthesis; alpha-D-mannose 1-phosphate from D-fructose 6-phosphate: step 1/2.</text>
</comment>
<evidence type="ECO:0000259" key="16">
    <source>
        <dbReference type="Pfam" id="PF20511"/>
    </source>
</evidence>
<feature type="binding site" evidence="11">
    <location>
        <position position="113"/>
    </location>
    <ligand>
        <name>Zn(2+)</name>
        <dbReference type="ChEBI" id="CHEBI:29105"/>
    </ligand>
</feature>
<dbReference type="Pfam" id="PF20511">
    <property type="entry name" value="PMI_typeI_cat"/>
    <property type="match status" value="1"/>
</dbReference>
<dbReference type="GO" id="GO:0008270">
    <property type="term" value="F:zinc ion binding"/>
    <property type="evidence" value="ECO:0007669"/>
    <property type="project" value="InterPro"/>
</dbReference>
<dbReference type="OrthoDB" id="6605218at2759"/>
<protein>
    <recommendedName>
        <fullName evidence="6 12">Mannose-6-phosphate isomerase</fullName>
        <ecNumber evidence="5 12">5.3.1.8</ecNumber>
    </recommendedName>
</protein>
<evidence type="ECO:0000256" key="12">
    <source>
        <dbReference type="RuleBase" id="RU000611"/>
    </source>
</evidence>
<evidence type="ECO:0000256" key="6">
    <source>
        <dbReference type="ARBA" id="ARBA00018236"/>
    </source>
</evidence>
<organism evidence="18 19">
    <name type="scientific">Tremella mesenterica</name>
    <name type="common">Jelly fungus</name>
    <dbReference type="NCBI Taxonomy" id="5217"/>
    <lineage>
        <taxon>Eukaryota</taxon>
        <taxon>Fungi</taxon>
        <taxon>Dikarya</taxon>
        <taxon>Basidiomycota</taxon>
        <taxon>Agaricomycotina</taxon>
        <taxon>Tremellomycetes</taxon>
        <taxon>Tremellales</taxon>
        <taxon>Tremellaceae</taxon>
        <taxon>Tremella</taxon>
    </lineage>
</organism>
<evidence type="ECO:0000256" key="11">
    <source>
        <dbReference type="PIRSR" id="PIRSR001480-2"/>
    </source>
</evidence>
<evidence type="ECO:0000256" key="4">
    <source>
        <dbReference type="ARBA" id="ARBA00010772"/>
    </source>
</evidence>
<comment type="cofactor">
    <cofactor evidence="11 12">
        <name>Zn(2+)</name>
        <dbReference type="ChEBI" id="CHEBI:29105"/>
    </cofactor>
    <text evidence="11 12">Binds 1 zinc ion per subunit.</text>
</comment>
<dbReference type="InterPro" id="IPR001250">
    <property type="entry name" value="Man6P_Isoase-1"/>
</dbReference>
<dbReference type="PROSITE" id="PS00965">
    <property type="entry name" value="PMI_I_1"/>
    <property type="match status" value="1"/>
</dbReference>
<name>A0A4Q1BHW2_TREME</name>
<comment type="caution">
    <text evidence="18">The sequence shown here is derived from an EMBL/GenBank/DDBJ whole genome shotgun (WGS) entry which is preliminary data.</text>
</comment>
<dbReference type="EC" id="5.3.1.8" evidence="5 12"/>
<dbReference type="CDD" id="cd07011">
    <property type="entry name" value="cupin_PMI_type_I_N"/>
    <property type="match status" value="1"/>
</dbReference>
<dbReference type="EMBL" id="SDIL01000074">
    <property type="protein sequence ID" value="RXK37213.1"/>
    <property type="molecule type" value="Genomic_DNA"/>
</dbReference>